<dbReference type="PROSITE" id="PS50837">
    <property type="entry name" value="NACHT"/>
    <property type="match status" value="1"/>
</dbReference>
<dbReference type="InterPro" id="IPR036322">
    <property type="entry name" value="WD40_repeat_dom_sf"/>
</dbReference>
<dbReference type="PROSITE" id="PS00678">
    <property type="entry name" value="WD_REPEATS_1"/>
    <property type="match status" value="8"/>
</dbReference>
<evidence type="ECO:0000313" key="5">
    <source>
        <dbReference type="EMBL" id="KAF2022144.1"/>
    </source>
</evidence>
<feature type="repeat" description="WD" evidence="3">
    <location>
        <begin position="1217"/>
        <end position="1250"/>
    </location>
</feature>
<dbReference type="Pfam" id="PF06985">
    <property type="entry name" value="HET"/>
    <property type="match status" value="1"/>
</dbReference>
<dbReference type="InterPro" id="IPR015943">
    <property type="entry name" value="WD40/YVTN_repeat-like_dom_sf"/>
</dbReference>
<dbReference type="InterPro" id="IPR027417">
    <property type="entry name" value="P-loop_NTPase"/>
</dbReference>
<keyword evidence="6" id="KW-1185">Reference proteome</keyword>
<dbReference type="PRINTS" id="PR00320">
    <property type="entry name" value="GPROTEINBRPT"/>
</dbReference>
<feature type="repeat" description="WD" evidence="3">
    <location>
        <begin position="832"/>
        <end position="871"/>
    </location>
</feature>
<reference evidence="5" key="1">
    <citation type="journal article" date="2020" name="Stud. Mycol.">
        <title>101 Dothideomycetes genomes: a test case for predicting lifestyles and emergence of pathogens.</title>
        <authorList>
            <person name="Haridas S."/>
            <person name="Albert R."/>
            <person name="Binder M."/>
            <person name="Bloem J."/>
            <person name="Labutti K."/>
            <person name="Salamov A."/>
            <person name="Andreopoulos B."/>
            <person name="Baker S."/>
            <person name="Barry K."/>
            <person name="Bills G."/>
            <person name="Bluhm B."/>
            <person name="Cannon C."/>
            <person name="Castanera R."/>
            <person name="Culley D."/>
            <person name="Daum C."/>
            <person name="Ezra D."/>
            <person name="Gonzalez J."/>
            <person name="Henrissat B."/>
            <person name="Kuo A."/>
            <person name="Liang C."/>
            <person name="Lipzen A."/>
            <person name="Lutzoni F."/>
            <person name="Magnuson J."/>
            <person name="Mondo S."/>
            <person name="Nolan M."/>
            <person name="Ohm R."/>
            <person name="Pangilinan J."/>
            <person name="Park H.-J."/>
            <person name="Ramirez L."/>
            <person name="Alfaro M."/>
            <person name="Sun H."/>
            <person name="Tritt A."/>
            <person name="Yoshinaga Y."/>
            <person name="Zwiers L.-H."/>
            <person name="Turgeon B."/>
            <person name="Goodwin S."/>
            <person name="Spatafora J."/>
            <person name="Crous P."/>
            <person name="Grigoriev I."/>
        </authorList>
    </citation>
    <scope>NUCLEOTIDE SEQUENCE</scope>
    <source>
        <strain evidence="5">CBS 175.79</strain>
    </source>
</reference>
<feature type="repeat" description="WD" evidence="3">
    <location>
        <begin position="993"/>
        <end position="1034"/>
    </location>
</feature>
<evidence type="ECO:0000313" key="6">
    <source>
        <dbReference type="Proteomes" id="UP000799778"/>
    </source>
</evidence>
<dbReference type="InterPro" id="IPR020472">
    <property type="entry name" value="WD40_PAC1"/>
</dbReference>
<dbReference type="OrthoDB" id="538223at2759"/>
<gene>
    <name evidence="5" type="ORF">BU24DRAFT_384629</name>
</gene>
<protein>
    <submittedName>
        <fullName evidence="5">WD40 repeat-like protein</fullName>
    </submittedName>
</protein>
<keyword evidence="1 3" id="KW-0853">WD repeat</keyword>
<dbReference type="Pfam" id="PF00400">
    <property type="entry name" value="WD40"/>
    <property type="match status" value="11"/>
</dbReference>
<dbReference type="GeneID" id="54282246"/>
<dbReference type="InterPro" id="IPR019775">
    <property type="entry name" value="WD40_repeat_CS"/>
</dbReference>
<evidence type="ECO:0000256" key="1">
    <source>
        <dbReference type="ARBA" id="ARBA00022574"/>
    </source>
</evidence>
<evidence type="ECO:0000256" key="2">
    <source>
        <dbReference type="ARBA" id="ARBA00022737"/>
    </source>
</evidence>
<dbReference type="PANTHER" id="PTHR19848">
    <property type="entry name" value="WD40 REPEAT PROTEIN"/>
    <property type="match status" value="1"/>
</dbReference>
<organism evidence="5 6">
    <name type="scientific">Aaosphaeria arxii CBS 175.79</name>
    <dbReference type="NCBI Taxonomy" id="1450172"/>
    <lineage>
        <taxon>Eukaryota</taxon>
        <taxon>Fungi</taxon>
        <taxon>Dikarya</taxon>
        <taxon>Ascomycota</taxon>
        <taxon>Pezizomycotina</taxon>
        <taxon>Dothideomycetes</taxon>
        <taxon>Pleosporomycetidae</taxon>
        <taxon>Pleosporales</taxon>
        <taxon>Pleosporales incertae sedis</taxon>
        <taxon>Aaosphaeria</taxon>
    </lineage>
</organism>
<feature type="repeat" description="WD" evidence="3">
    <location>
        <begin position="953"/>
        <end position="992"/>
    </location>
</feature>
<feature type="repeat" description="WD" evidence="3">
    <location>
        <begin position="1173"/>
        <end position="1214"/>
    </location>
</feature>
<feature type="repeat" description="WD" evidence="3">
    <location>
        <begin position="1077"/>
        <end position="1111"/>
    </location>
</feature>
<evidence type="ECO:0000256" key="3">
    <source>
        <dbReference type="PROSITE-ProRule" id="PRU00221"/>
    </source>
</evidence>
<dbReference type="FunFam" id="3.40.50.300:FF:001638">
    <property type="entry name" value="NACHT and WD40 domain protein"/>
    <property type="match status" value="1"/>
</dbReference>
<keyword evidence="2" id="KW-0677">Repeat</keyword>
<feature type="domain" description="NACHT" evidence="4">
    <location>
        <begin position="299"/>
        <end position="473"/>
    </location>
</feature>
<dbReference type="Pfam" id="PF24883">
    <property type="entry name" value="NPHP3_N"/>
    <property type="match status" value="1"/>
</dbReference>
<dbReference type="PROSITE" id="PS50294">
    <property type="entry name" value="WD_REPEATS_REGION"/>
    <property type="match status" value="8"/>
</dbReference>
<dbReference type="Gene3D" id="3.40.50.300">
    <property type="entry name" value="P-loop containing nucleotide triphosphate hydrolases"/>
    <property type="match status" value="1"/>
</dbReference>
<dbReference type="CDD" id="cd00200">
    <property type="entry name" value="WD40"/>
    <property type="match status" value="2"/>
</dbReference>
<evidence type="ECO:0000259" key="4">
    <source>
        <dbReference type="PROSITE" id="PS50837"/>
    </source>
</evidence>
<feature type="repeat" description="WD" evidence="3">
    <location>
        <begin position="1267"/>
        <end position="1301"/>
    </location>
</feature>
<dbReference type="InterPro" id="IPR056884">
    <property type="entry name" value="NPHP3-like_N"/>
</dbReference>
<feature type="repeat" description="WD" evidence="3">
    <location>
        <begin position="1035"/>
        <end position="1076"/>
    </location>
</feature>
<dbReference type="SUPFAM" id="SSF50978">
    <property type="entry name" value="WD40 repeat-like"/>
    <property type="match status" value="2"/>
</dbReference>
<accession>A0A6A5YBY9</accession>
<dbReference type="RefSeq" id="XP_033390483.1">
    <property type="nucleotide sequence ID" value="XM_033524849.1"/>
</dbReference>
<dbReference type="InterPro" id="IPR010730">
    <property type="entry name" value="HET"/>
</dbReference>
<dbReference type="InterPro" id="IPR001680">
    <property type="entry name" value="WD40_rpt"/>
</dbReference>
<proteinExistence type="predicted"/>
<feature type="repeat" description="WD" evidence="3">
    <location>
        <begin position="872"/>
        <end position="912"/>
    </location>
</feature>
<dbReference type="Gene3D" id="2.130.10.10">
    <property type="entry name" value="YVTN repeat-like/Quinoprotein amine dehydrogenase"/>
    <property type="match status" value="5"/>
</dbReference>
<dbReference type="Proteomes" id="UP000799778">
    <property type="component" value="Unassembled WGS sequence"/>
</dbReference>
<dbReference type="InterPro" id="IPR007111">
    <property type="entry name" value="NACHT_NTPase"/>
</dbReference>
<dbReference type="EMBL" id="ML978066">
    <property type="protein sequence ID" value="KAF2022144.1"/>
    <property type="molecule type" value="Genomic_DNA"/>
</dbReference>
<name>A0A6A5YBY9_9PLEO</name>
<feature type="repeat" description="WD" evidence="3">
    <location>
        <begin position="1304"/>
        <end position="1345"/>
    </location>
</feature>
<dbReference type="PROSITE" id="PS50082">
    <property type="entry name" value="WD_REPEATS_2"/>
    <property type="match status" value="12"/>
</dbReference>
<dbReference type="PANTHER" id="PTHR19848:SF8">
    <property type="entry name" value="F-BOX AND WD REPEAT DOMAIN CONTAINING 7"/>
    <property type="match status" value="1"/>
</dbReference>
<dbReference type="SMART" id="SM00320">
    <property type="entry name" value="WD40"/>
    <property type="match status" value="12"/>
</dbReference>
<sequence length="1447" mass="160451">MRLLECVGDEFTLKDFRSSDIIPPYAILSHTWIPNEEVTLQELQNSTRKRKRTIKSGFEKLEFCRQQAKNDGLQYYWVDTCCIDKTDKAELSYAINSMFRWYQDAARCYVYLPDVSSPLQNSSADSSSTPWEPDFQKSKWFTRGWTLQELLAPDSVEFFSREGRRLGDKGSLMHQIRRITGIPKAALQGAPLTQFTVDERLSWIETRQTTFEEDRAYSLIGIVNVNVPPIYGEGLTSAFKRLMDEVRKRDGCIHDLRATDPRDDKKRIEDTKGGLLQDSYRWVFENSEFKQWRDSKESQLLWIKGDPGKGKTMLLCGILDDLRNQSLAKKDLLSYFFCQATDARINNATAVLRGLLYLLVDQQPSLVAHIRKKHDHAGKALFEDANAWTAMSEIFASVLQDPNLAIKYLAVDALDECVVGLPKLLDFIVEQSSASPRVKWIVSSRNWPDIEERLAKAGGRARLSLELNADSVSAAVDIFIQQKVVQLARDKKYDKKTTQAVHHHLTSNAKGTFLWVALVYQNLRDVPKRHVMKRLSAFPPGLDTLYEQMIQQINSSDDADVCKEILALAATVYRPTTLAELVALTEQLEDVADDHEAIQEIIGHCGSFLTLRENTVYFVHQSAKDFLLAQARGHIFPSGQEDIHHVLFSKSLEAMSTTLKRDMYNLRAPGYLIDQVEPPEPDPLASSRYSCIYWIDHLCSWQDISPAADRAAIQIGGSVYEFLKQKYLYWLEALSLCKSMPKGLVLMAKLERLIYNRTDPLSAVLLVVKDARRFIMTHKGAIENAPLQTYVSALVFSPSESLIRKLSKHENPGWLSIKPAVAENWGPCLQTLEGHTGYVTSVAVSHNLVASGSNDGTIKIWEVSSGECLQTLKGNSGLILSIAFSHGLIASVSAADSTVKIWKASSGECLQTLKGHSDDVLSVAFSDNLIASGSNDGTIKTWEATSGECLRTLIDHNGPVHALAFSHNLIASKSGYSKIKIWETNSGKCLHTLRDDFTPVSSVAFSHCSTYIAAGSENGIIVIWETSSGKCLQMLKGHDDYISSVAFSHCSTYIVSGLESGSVGIWEARSGTCIQTLKGHGDDVLSVAFSQNLDYIASGSADSTIKIWEIRGIRNDSVSHNSSKCLQTLTDHRRVVLSIAFSHDSAYIASGSGSGDCTIKIWEVGSSRCLQTLEGHSSSVGSIVFSHDSAYIASGSDDNTVKVWKFNSSSSDCVQTLEGHINTIYSLAFSHDSAYIASGSSDGRIKIWEVGNSSNDCVLTIKTRKIVSSLAFSHNSAYIASGLFDGTIKIWEVGSSSDDCTQTLNGHSGCVESVAFSHNSAYLVSGSLDKTVKVWDASSGECLQTLEIDQYLYPISFNSTGDRLRPDIGDLVIGSSTSPSRTTAITKLQPGKPRCIGLSPDKKWITYKSERILWLPTEYRPWICDVSGKVIAMGTREGRVWTCEVDL</sequence>
<feature type="repeat" description="WD" evidence="3">
    <location>
        <begin position="1129"/>
        <end position="1172"/>
    </location>
</feature>
<feature type="repeat" description="WD" evidence="3">
    <location>
        <begin position="913"/>
        <end position="952"/>
    </location>
</feature>